<accession>A0A1W1CPZ0</accession>
<keyword evidence="1" id="KW-0472">Membrane</keyword>
<sequence length="76" mass="8198">MAENTNRSVFGLNGVTGMLIATVLLLSILVFLTVWGLGVQQKSATNPYNPAPIVDSLDNVKMISKDNAKFAFQNAK</sequence>
<protein>
    <submittedName>
        <fullName evidence="2">Putative periplasmic protein</fullName>
    </submittedName>
</protein>
<dbReference type="Pfam" id="PF13179">
    <property type="entry name" value="DUF4006"/>
    <property type="match status" value="1"/>
</dbReference>
<dbReference type="InterPro" id="IPR025065">
    <property type="entry name" value="DUF4006"/>
</dbReference>
<keyword evidence="1" id="KW-1133">Transmembrane helix</keyword>
<dbReference type="AlphaFoldDB" id="A0A1W1CPZ0"/>
<proteinExistence type="predicted"/>
<name>A0A1W1CPZ0_9ZZZZ</name>
<organism evidence="2">
    <name type="scientific">hydrothermal vent metagenome</name>
    <dbReference type="NCBI Taxonomy" id="652676"/>
    <lineage>
        <taxon>unclassified sequences</taxon>
        <taxon>metagenomes</taxon>
        <taxon>ecological metagenomes</taxon>
    </lineage>
</organism>
<reference evidence="2" key="1">
    <citation type="submission" date="2016-10" db="EMBL/GenBank/DDBJ databases">
        <authorList>
            <person name="de Groot N.N."/>
        </authorList>
    </citation>
    <scope>NUCLEOTIDE SEQUENCE</scope>
</reference>
<dbReference type="EMBL" id="FPHL01000048">
    <property type="protein sequence ID" value="SFV67773.1"/>
    <property type="molecule type" value="Genomic_DNA"/>
</dbReference>
<keyword evidence="1" id="KW-0812">Transmembrane</keyword>
<evidence type="ECO:0000313" key="2">
    <source>
        <dbReference type="EMBL" id="SFV67773.1"/>
    </source>
</evidence>
<evidence type="ECO:0000256" key="1">
    <source>
        <dbReference type="SAM" id="Phobius"/>
    </source>
</evidence>
<feature type="transmembrane region" description="Helical" evidence="1">
    <location>
        <begin position="15"/>
        <end position="37"/>
    </location>
</feature>
<gene>
    <name evidence="2" type="ORF">MNB_SV-10-1509</name>
</gene>